<sequence length="206" mass="23359">MPAERTDPERTDPLAPHPERDAVLDTAALRVLAHPMRLSFLHYLRDHGPATGRRLAAHFGLDSGAVSYHLRKLATGGLIEEDVGRGTRRDRWWRVTRQALYHDPATREGDDSRAYLHSTLLAYSDALRRYTADVPHLSQAWLNVTMTSERSLRLTPDQLTDLKRDLVAVIDRYRDLPEQPDLPDLPEQPAAQPVSVHIHALPPPER</sequence>
<dbReference type="InterPro" id="IPR001845">
    <property type="entry name" value="HTH_ArsR_DNA-bd_dom"/>
</dbReference>
<evidence type="ECO:0000313" key="4">
    <source>
        <dbReference type="Proteomes" id="UP000000851"/>
    </source>
</evidence>
<name>C7PZU9_CATAD</name>
<protein>
    <submittedName>
        <fullName evidence="3">Transcriptional regulator, ArsR family</fullName>
    </submittedName>
</protein>
<dbReference type="STRING" id="479433.Caci_4753"/>
<dbReference type="SUPFAM" id="SSF46785">
    <property type="entry name" value="Winged helix' DNA-binding domain"/>
    <property type="match status" value="1"/>
</dbReference>
<evidence type="ECO:0000259" key="2">
    <source>
        <dbReference type="SMART" id="SM00418"/>
    </source>
</evidence>
<gene>
    <name evidence="3" type="ordered locus">Caci_4753</name>
</gene>
<dbReference type="Pfam" id="PF12840">
    <property type="entry name" value="HTH_20"/>
    <property type="match status" value="1"/>
</dbReference>
<dbReference type="GO" id="GO:0003700">
    <property type="term" value="F:DNA-binding transcription factor activity"/>
    <property type="evidence" value="ECO:0007669"/>
    <property type="project" value="InterPro"/>
</dbReference>
<dbReference type="RefSeq" id="WP_015793343.1">
    <property type="nucleotide sequence ID" value="NC_013131.1"/>
</dbReference>
<dbReference type="InterPro" id="IPR036390">
    <property type="entry name" value="WH_DNA-bd_sf"/>
</dbReference>
<dbReference type="SMART" id="SM00418">
    <property type="entry name" value="HTH_ARSR"/>
    <property type="match status" value="1"/>
</dbReference>
<dbReference type="Proteomes" id="UP000000851">
    <property type="component" value="Chromosome"/>
</dbReference>
<reference evidence="3 4" key="1">
    <citation type="journal article" date="2009" name="Stand. Genomic Sci.">
        <title>Complete genome sequence of Catenulispora acidiphila type strain (ID 139908).</title>
        <authorList>
            <person name="Copeland A."/>
            <person name="Lapidus A."/>
            <person name="Glavina Del Rio T."/>
            <person name="Nolan M."/>
            <person name="Lucas S."/>
            <person name="Chen F."/>
            <person name="Tice H."/>
            <person name="Cheng J.F."/>
            <person name="Bruce D."/>
            <person name="Goodwin L."/>
            <person name="Pitluck S."/>
            <person name="Mikhailova N."/>
            <person name="Pati A."/>
            <person name="Ivanova N."/>
            <person name="Mavromatis K."/>
            <person name="Chen A."/>
            <person name="Palaniappan K."/>
            <person name="Chain P."/>
            <person name="Land M."/>
            <person name="Hauser L."/>
            <person name="Chang Y.J."/>
            <person name="Jeffries C.D."/>
            <person name="Chertkov O."/>
            <person name="Brettin T."/>
            <person name="Detter J.C."/>
            <person name="Han C."/>
            <person name="Ali Z."/>
            <person name="Tindall B.J."/>
            <person name="Goker M."/>
            <person name="Bristow J."/>
            <person name="Eisen J.A."/>
            <person name="Markowitz V."/>
            <person name="Hugenholtz P."/>
            <person name="Kyrpides N.C."/>
            <person name="Klenk H.P."/>
        </authorList>
    </citation>
    <scope>NUCLEOTIDE SEQUENCE [LARGE SCALE GENOMIC DNA]</scope>
    <source>
        <strain evidence="4">DSM 44928 / JCM 14897 / NBRC 102108 / NRRL B-24433 / ID139908</strain>
    </source>
</reference>
<evidence type="ECO:0000313" key="3">
    <source>
        <dbReference type="EMBL" id="ACU73614.1"/>
    </source>
</evidence>
<dbReference type="Gene3D" id="1.10.10.10">
    <property type="entry name" value="Winged helix-like DNA-binding domain superfamily/Winged helix DNA-binding domain"/>
    <property type="match status" value="1"/>
</dbReference>
<proteinExistence type="predicted"/>
<dbReference type="InParanoid" id="C7PZU9"/>
<organism evidence="3 4">
    <name type="scientific">Catenulispora acidiphila (strain DSM 44928 / JCM 14897 / NBRC 102108 / NRRL B-24433 / ID139908)</name>
    <dbReference type="NCBI Taxonomy" id="479433"/>
    <lineage>
        <taxon>Bacteria</taxon>
        <taxon>Bacillati</taxon>
        <taxon>Actinomycetota</taxon>
        <taxon>Actinomycetes</taxon>
        <taxon>Catenulisporales</taxon>
        <taxon>Catenulisporaceae</taxon>
        <taxon>Catenulispora</taxon>
    </lineage>
</organism>
<dbReference type="KEGG" id="cai:Caci_4753"/>
<keyword evidence="4" id="KW-1185">Reference proteome</keyword>
<dbReference type="InterPro" id="IPR036388">
    <property type="entry name" value="WH-like_DNA-bd_sf"/>
</dbReference>
<dbReference type="OrthoDB" id="7945987at2"/>
<dbReference type="eggNOG" id="COG0640">
    <property type="taxonomic scope" value="Bacteria"/>
</dbReference>
<accession>C7PZU9</accession>
<feature type="domain" description="HTH arsR-type" evidence="2">
    <location>
        <begin position="27"/>
        <end position="128"/>
    </location>
</feature>
<dbReference type="CDD" id="cd00090">
    <property type="entry name" value="HTH_ARSR"/>
    <property type="match status" value="1"/>
</dbReference>
<feature type="region of interest" description="Disordered" evidence="1">
    <location>
        <begin position="178"/>
        <end position="206"/>
    </location>
</feature>
<dbReference type="AlphaFoldDB" id="C7PZU9"/>
<dbReference type="EMBL" id="CP001700">
    <property type="protein sequence ID" value="ACU73614.1"/>
    <property type="molecule type" value="Genomic_DNA"/>
</dbReference>
<dbReference type="HOGENOM" id="CLU_087580_2_1_11"/>
<dbReference type="InterPro" id="IPR011991">
    <property type="entry name" value="ArsR-like_HTH"/>
</dbReference>
<evidence type="ECO:0000256" key="1">
    <source>
        <dbReference type="SAM" id="MobiDB-lite"/>
    </source>
</evidence>